<accession>A0ABS4AN85</accession>
<evidence type="ECO:0000313" key="1">
    <source>
        <dbReference type="EMBL" id="MBP0462818.1"/>
    </source>
</evidence>
<keyword evidence="2" id="KW-1185">Reference proteome</keyword>
<sequence length="250" mass="26670">MGTIDIAEAGYRFIPAVMQYSGGVAALPGFRLERARFANPVPLAEGWRRIAAFLDGIGRPRTAFAACELRSPAPFTEAGFATFNAAYAGVLGEWGVIREGRNPVARSNVCPRLSPPGEPCFHAFVYTVPEAGAAPSFAVAGSGEAPEGKGNYRDHIVALDDTSPAGMLAKGRWVLGEMECRMGLLGFGWAATTGVQAYTVHPMPPTLTDDLVARGAARHGLTWQDCRPPVEGLDYEMDCRGIAFERVLPG</sequence>
<dbReference type="EMBL" id="JAGIYZ010000002">
    <property type="protein sequence ID" value="MBP0462818.1"/>
    <property type="molecule type" value="Genomic_DNA"/>
</dbReference>
<organism evidence="1 2">
    <name type="scientific">Roseomonas nitratireducens</name>
    <dbReference type="NCBI Taxonomy" id="2820810"/>
    <lineage>
        <taxon>Bacteria</taxon>
        <taxon>Pseudomonadati</taxon>
        <taxon>Pseudomonadota</taxon>
        <taxon>Alphaproteobacteria</taxon>
        <taxon>Acetobacterales</taxon>
        <taxon>Roseomonadaceae</taxon>
        <taxon>Roseomonas</taxon>
    </lineage>
</organism>
<comment type="caution">
    <text evidence="1">The sequence shown here is derived from an EMBL/GenBank/DDBJ whole genome shotgun (WGS) entry which is preliminary data.</text>
</comment>
<dbReference type="RefSeq" id="WP_209350220.1">
    <property type="nucleotide sequence ID" value="NZ_JAGIYZ010000002.1"/>
</dbReference>
<gene>
    <name evidence="1" type="ORF">J5Y09_02735</name>
</gene>
<name>A0ABS4AN85_9PROT</name>
<reference evidence="1 2" key="1">
    <citation type="submission" date="2021-03" db="EMBL/GenBank/DDBJ databases">
        <authorList>
            <person name="So Y."/>
        </authorList>
    </citation>
    <scope>NUCLEOTIDE SEQUENCE [LARGE SCALE GENOMIC DNA]</scope>
    <source>
        <strain evidence="1 2">PWR1</strain>
    </source>
</reference>
<protein>
    <submittedName>
        <fullName evidence="1">Uncharacterized protein</fullName>
    </submittedName>
</protein>
<dbReference type="Proteomes" id="UP000680815">
    <property type="component" value="Unassembled WGS sequence"/>
</dbReference>
<proteinExistence type="predicted"/>
<evidence type="ECO:0000313" key="2">
    <source>
        <dbReference type="Proteomes" id="UP000680815"/>
    </source>
</evidence>